<dbReference type="KEGG" id="otm:OSB_04720"/>
<reference evidence="1 2" key="1">
    <citation type="journal article" date="2015" name="Genome Announc.">
        <title>Closed Genome Sequence of Octadecabacter temperatus SB1, the First Mesophilic Species of the Genus Octadecabacter.</title>
        <authorList>
            <person name="Voget S."/>
            <person name="Billerbeck S."/>
            <person name="Simon M."/>
            <person name="Daniel R."/>
        </authorList>
    </citation>
    <scope>NUCLEOTIDE SEQUENCE [LARGE SCALE GENOMIC DNA]</scope>
    <source>
        <strain evidence="1 2">SB1</strain>
    </source>
</reference>
<gene>
    <name evidence="1" type="ORF">OSB_04720</name>
</gene>
<dbReference type="RefSeq" id="WP_049833464.1">
    <property type="nucleotide sequence ID" value="NZ_CP012160.1"/>
</dbReference>
<accession>A0A0K0Y273</accession>
<evidence type="ECO:0000313" key="2">
    <source>
        <dbReference type="Proteomes" id="UP000067444"/>
    </source>
</evidence>
<protein>
    <submittedName>
        <fullName evidence="1">Uncharacterized protein</fullName>
    </submittedName>
</protein>
<organism evidence="1 2">
    <name type="scientific">Octadecabacter temperatus</name>
    <dbReference type="NCBI Taxonomy" id="1458307"/>
    <lineage>
        <taxon>Bacteria</taxon>
        <taxon>Pseudomonadati</taxon>
        <taxon>Pseudomonadota</taxon>
        <taxon>Alphaproteobacteria</taxon>
        <taxon>Rhodobacterales</taxon>
        <taxon>Roseobacteraceae</taxon>
        <taxon>Octadecabacter</taxon>
    </lineage>
</organism>
<name>A0A0K0Y273_9RHOB</name>
<dbReference type="Proteomes" id="UP000067444">
    <property type="component" value="Chromosome"/>
</dbReference>
<evidence type="ECO:0000313" key="1">
    <source>
        <dbReference type="EMBL" id="AKS45035.1"/>
    </source>
</evidence>
<keyword evidence="2" id="KW-1185">Reference proteome</keyword>
<dbReference type="AlphaFoldDB" id="A0A0K0Y273"/>
<proteinExistence type="predicted"/>
<dbReference type="OrthoDB" id="7863236at2"/>
<dbReference type="EMBL" id="CP012160">
    <property type="protein sequence ID" value="AKS45035.1"/>
    <property type="molecule type" value="Genomic_DNA"/>
</dbReference>
<sequence length="207" mass="22834">MSLLKNLLLVAGLTLATSAHSQPIVDYDAMPDPVQTVLTDLDGDGELEATSVFALNDRYDIVTIRPFENRGDRDFDAAFVVPINQSDFDTLEIQANGNLRIYWGCFACGRYHSTSSVTVDARDGEIKIIGYDDSYADRIYAAVITCSVNLLTGDAIVQADDVDKQVLTTNERSYPLSALSTATFPQVCRSAYARYDEDFMVQNYPDG</sequence>
<dbReference type="STRING" id="1458307.OSB_04720"/>